<evidence type="ECO:0000313" key="1">
    <source>
        <dbReference type="EMBL" id="EFB91340.1"/>
    </source>
</evidence>
<accession>A0ABP2HVN1</accession>
<organism evidence="1 2">
    <name type="scientific">Pyramidobacter piscolens W5455</name>
    <dbReference type="NCBI Taxonomy" id="352165"/>
    <lineage>
        <taxon>Bacteria</taxon>
        <taxon>Thermotogati</taxon>
        <taxon>Synergistota</taxon>
        <taxon>Synergistia</taxon>
        <taxon>Synergistales</taxon>
        <taxon>Dethiosulfovibrionaceae</taxon>
        <taxon>Pyramidobacter</taxon>
    </lineage>
</organism>
<proteinExistence type="predicted"/>
<dbReference type="Proteomes" id="UP000006462">
    <property type="component" value="Unassembled WGS sequence"/>
</dbReference>
<gene>
    <name evidence="1" type="ORF">HMPREF7215_2776</name>
</gene>
<dbReference type="EMBL" id="ADFP01000046">
    <property type="protein sequence ID" value="EFB91340.1"/>
    <property type="molecule type" value="Genomic_DNA"/>
</dbReference>
<evidence type="ECO:0000313" key="2">
    <source>
        <dbReference type="Proteomes" id="UP000006462"/>
    </source>
</evidence>
<reference evidence="1 2" key="1">
    <citation type="submission" date="2009-12" db="EMBL/GenBank/DDBJ databases">
        <authorList>
            <person name="Shrivastava S."/>
            <person name="Madupu R."/>
            <person name="Durkin A.S."/>
            <person name="Torralba M."/>
            <person name="Methe B."/>
            <person name="Sutton G.G."/>
            <person name="Strausberg R.L."/>
            <person name="Nelson K.E."/>
        </authorList>
    </citation>
    <scope>NUCLEOTIDE SEQUENCE [LARGE SCALE GENOMIC DNA]</scope>
    <source>
        <strain evidence="1 2">W5455</strain>
    </source>
</reference>
<name>A0ABP2HVN1_9BACT</name>
<dbReference type="RefSeq" id="WP_009164239.1">
    <property type="nucleotide sequence ID" value="NZ_ADFP01000046.1"/>
</dbReference>
<comment type="caution">
    <text evidence="1">The sequence shown here is derived from an EMBL/GenBank/DDBJ whole genome shotgun (WGS) entry which is preliminary data.</text>
</comment>
<protein>
    <submittedName>
        <fullName evidence="1">Uncharacterized protein</fullName>
    </submittedName>
</protein>
<sequence>MDDVKRLARALDIVASRCPRGLAAIVGEAPPPTYDDLVAAATWRPFVENGRSSGGGGEGPVPSLAERVMRVTEPLEKAGWKAIAAAGREVRELYPQDWEAYRLHVVYVDSPVQWRIEDDSTLQRLADKCRMDVRTLRRRRRQVPLQIARSALYGAQQGLDLF</sequence>
<keyword evidence="2" id="KW-1185">Reference proteome</keyword>